<evidence type="ECO:0000313" key="5">
    <source>
        <dbReference type="Proteomes" id="UP000229459"/>
    </source>
</evidence>
<dbReference type="PANTHER" id="PTHR36306">
    <property type="entry name" value="ALPHA-AMYLASE-RELATED-RELATED"/>
    <property type="match status" value="1"/>
</dbReference>
<evidence type="ECO:0000256" key="2">
    <source>
        <dbReference type="ARBA" id="ARBA00023277"/>
    </source>
</evidence>
<dbReference type="CDD" id="cd10795">
    <property type="entry name" value="GH57N_MJA1_like"/>
    <property type="match status" value="1"/>
</dbReference>
<protein>
    <submittedName>
        <fullName evidence="4">Alpha-amylase</fullName>
    </submittedName>
</protein>
<evidence type="ECO:0000259" key="3">
    <source>
        <dbReference type="Pfam" id="PF03065"/>
    </source>
</evidence>
<reference evidence="4 5" key="1">
    <citation type="submission" date="2017-09" db="EMBL/GenBank/DDBJ databases">
        <title>Depth-based differentiation of microbial function through sediment-hosted aquifers and enrichment of novel symbionts in the deep terrestrial subsurface.</title>
        <authorList>
            <person name="Probst A.J."/>
            <person name="Ladd B."/>
            <person name="Jarett J.K."/>
            <person name="Geller-Mcgrath D.E."/>
            <person name="Sieber C.M."/>
            <person name="Emerson J.B."/>
            <person name="Anantharaman K."/>
            <person name="Thomas B.C."/>
            <person name="Malmstrom R."/>
            <person name="Stieglmeier M."/>
            <person name="Klingl A."/>
            <person name="Woyke T."/>
            <person name="Ryan C.M."/>
            <person name="Banfield J.F."/>
        </authorList>
    </citation>
    <scope>NUCLEOTIDE SEQUENCE [LARGE SCALE GENOMIC DNA]</scope>
    <source>
        <strain evidence="4">CG23_combo_of_CG06-09_8_20_14_all_34_8</strain>
    </source>
</reference>
<evidence type="ECO:0000256" key="1">
    <source>
        <dbReference type="ARBA" id="ARBA00006821"/>
    </source>
</evidence>
<evidence type="ECO:0000313" key="4">
    <source>
        <dbReference type="EMBL" id="PIP53199.1"/>
    </source>
</evidence>
<dbReference type="Gene3D" id="3.20.110.20">
    <property type="match status" value="1"/>
</dbReference>
<dbReference type="PANTHER" id="PTHR36306:SF1">
    <property type="entry name" value="ALPHA-AMYLASE-RELATED"/>
    <property type="match status" value="1"/>
</dbReference>
<gene>
    <name evidence="4" type="ORF">COX08_02280</name>
</gene>
<feature type="domain" description="Glycoside hydrolase family 57 N-terminal" evidence="3">
    <location>
        <begin position="6"/>
        <end position="297"/>
    </location>
</feature>
<dbReference type="SUPFAM" id="SSF88713">
    <property type="entry name" value="Glycoside hydrolase/deacetylase"/>
    <property type="match status" value="1"/>
</dbReference>
<dbReference type="InterPro" id="IPR011330">
    <property type="entry name" value="Glyco_hydro/deAcase_b/a-brl"/>
</dbReference>
<proteinExistence type="inferred from homology"/>
<dbReference type="GO" id="GO:0003824">
    <property type="term" value="F:catalytic activity"/>
    <property type="evidence" value="ECO:0007669"/>
    <property type="project" value="InterPro"/>
</dbReference>
<dbReference type="InterPro" id="IPR004300">
    <property type="entry name" value="Glyco_hydro_57_N"/>
</dbReference>
<dbReference type="Pfam" id="PF03065">
    <property type="entry name" value="Glyco_hydro_57"/>
    <property type="match status" value="1"/>
</dbReference>
<dbReference type="AlphaFoldDB" id="A0A2H0B6A9"/>
<sequence>MAAIQFYFHVHQPFRLRKYDALQVSYDHNYFHDQEYLNLNKKVVNKIANKCYLPMNNVLLNLLNRFPNFAFSFSITGILIEQLEWYAPQVLESFVRLANTGRVEFISETFYHSLAGIYSQDEFAQQVEAQNQKLFKIFGAKPKVFRNTELIYSNDIAQKVADLGFDAILAEGVDRYLDWRSPNYLYQAKNLPKLKVFLKNYKLSDDIAFRFSQKSWSEWPLTASKFQHWINMAGINADMINLFMDFETFGEHQWEDTGIFAFFEKLVEYVTSDGKHFFTTPSKSLQLFDSKDTYDVPELTSWADTERDLTAWRGNAIQWSSLENLYEIENKVKAKKDPQLLHDWRLLQTSDHFYYMCTKWWNDGDVHAYFSPMDSPFDGYNRFNNALADLIWRLDQ</sequence>
<dbReference type="Proteomes" id="UP000229459">
    <property type="component" value="Unassembled WGS sequence"/>
</dbReference>
<organism evidence="4 5">
    <name type="scientific">Candidatus Beckwithbacteria bacterium CG23_combo_of_CG06-09_8_20_14_all_34_8</name>
    <dbReference type="NCBI Taxonomy" id="1974497"/>
    <lineage>
        <taxon>Bacteria</taxon>
        <taxon>Candidatus Beckwithiibacteriota</taxon>
    </lineage>
</organism>
<keyword evidence="2" id="KW-0119">Carbohydrate metabolism</keyword>
<dbReference type="GO" id="GO:0005975">
    <property type="term" value="P:carbohydrate metabolic process"/>
    <property type="evidence" value="ECO:0007669"/>
    <property type="project" value="InterPro"/>
</dbReference>
<accession>A0A2H0B6A9</accession>
<comment type="caution">
    <text evidence="4">The sequence shown here is derived from an EMBL/GenBank/DDBJ whole genome shotgun (WGS) entry which is preliminary data.</text>
</comment>
<comment type="similarity">
    <text evidence="1">Belongs to the glycosyl hydrolase 57 family.</text>
</comment>
<dbReference type="InterPro" id="IPR052046">
    <property type="entry name" value="GH57_Enzymes"/>
</dbReference>
<dbReference type="EMBL" id="PCSR01000052">
    <property type="protein sequence ID" value="PIP53199.1"/>
    <property type="molecule type" value="Genomic_DNA"/>
</dbReference>
<name>A0A2H0B6A9_9BACT</name>